<dbReference type="OrthoDB" id="661563at2"/>
<protein>
    <submittedName>
        <fullName evidence="1">Uncharacterized protein</fullName>
    </submittedName>
</protein>
<dbReference type="EMBL" id="RQJP01000001">
    <property type="protein sequence ID" value="RRB17486.1"/>
    <property type="molecule type" value="Genomic_DNA"/>
</dbReference>
<dbReference type="AlphaFoldDB" id="A0A3P1CWM4"/>
<accession>A0A3P1CWM4</accession>
<evidence type="ECO:0000313" key="1">
    <source>
        <dbReference type="EMBL" id="RRB17486.1"/>
    </source>
</evidence>
<dbReference type="InterPro" id="IPR043749">
    <property type="entry name" value="DUF5694"/>
</dbReference>
<comment type="caution">
    <text evidence="1">The sequence shown here is derived from an EMBL/GenBank/DDBJ whole genome shotgun (WGS) entry which is preliminary data.</text>
</comment>
<evidence type="ECO:0000313" key="2">
    <source>
        <dbReference type="Proteomes" id="UP000274271"/>
    </source>
</evidence>
<gene>
    <name evidence="1" type="ORF">EHT87_04140</name>
</gene>
<proteinExistence type="predicted"/>
<sequence length="277" mass="31875">MKIVLALLRTLLAILIYLSCVPSFGQDSPAKIKVYLLGTFHFGATSDPGKTPFPDLFSAKRQNELDQIAGHISSANVSKIFVEYNYTRQSLLDSLGKLFVKGELKDSARARNEIYQIAYRCVRKNPRIAVVATDRQTDLPAYKLEDYENTHAEGSYGGEFFKTPYLFRKPQKKLRESTLKDYYLQINSKYNRQLSQSDFLHYALMYGDKSDFTGEEFTLSWYDRNLRIFTNILRNLNPATDPAIVVLYGSSHTAILRQFFENHARFEIVELESLFTP</sequence>
<dbReference type="Proteomes" id="UP000274271">
    <property type="component" value="Unassembled WGS sequence"/>
</dbReference>
<name>A0A3P1CWM4_9BACT</name>
<keyword evidence="2" id="KW-1185">Reference proteome</keyword>
<reference evidence="1 2" key="1">
    <citation type="submission" date="2018-11" db="EMBL/GenBank/DDBJ databases">
        <authorList>
            <person name="Zhou Z."/>
            <person name="Wang G."/>
        </authorList>
    </citation>
    <scope>NUCLEOTIDE SEQUENCE [LARGE SCALE GENOMIC DNA]</scope>
    <source>
        <strain evidence="1 2">KCTC42998</strain>
    </source>
</reference>
<organism evidence="1 2">
    <name type="scientific">Larkinella knui</name>
    <dbReference type="NCBI Taxonomy" id="2025310"/>
    <lineage>
        <taxon>Bacteria</taxon>
        <taxon>Pseudomonadati</taxon>
        <taxon>Bacteroidota</taxon>
        <taxon>Cytophagia</taxon>
        <taxon>Cytophagales</taxon>
        <taxon>Spirosomataceae</taxon>
        <taxon>Larkinella</taxon>
    </lineage>
</organism>
<dbReference type="RefSeq" id="WP_124904144.1">
    <property type="nucleotide sequence ID" value="NZ_RQJP01000001.1"/>
</dbReference>
<dbReference type="Pfam" id="PF18950">
    <property type="entry name" value="DUF5694"/>
    <property type="match status" value="1"/>
</dbReference>